<dbReference type="GO" id="GO:0016042">
    <property type="term" value="P:lipid catabolic process"/>
    <property type="evidence" value="ECO:0007669"/>
    <property type="project" value="InterPro"/>
</dbReference>
<proteinExistence type="predicted"/>
<dbReference type="HOGENOM" id="CLU_029538_3_3_11"/>
<reference evidence="2 3" key="1">
    <citation type="submission" date="2010-10" db="EMBL/GenBank/DDBJ databases">
        <title>Complete sequence of Frankia sp. EuI1c.</title>
        <authorList>
            <consortium name="US DOE Joint Genome Institute"/>
            <person name="Lucas S."/>
            <person name="Copeland A."/>
            <person name="Lapidus A."/>
            <person name="Cheng J.-F."/>
            <person name="Bruce D."/>
            <person name="Goodwin L."/>
            <person name="Pitluck S."/>
            <person name="Chertkov O."/>
            <person name="Detter J.C."/>
            <person name="Han C."/>
            <person name="Tapia R."/>
            <person name="Land M."/>
            <person name="Hauser L."/>
            <person name="Jeffries C."/>
            <person name="Kyrpides N."/>
            <person name="Ivanova N."/>
            <person name="Mikhailova N."/>
            <person name="Beauchemin N."/>
            <person name="Sen A."/>
            <person name="Sur S.A."/>
            <person name="Gtari M."/>
            <person name="Wall L."/>
            <person name="Tisa L."/>
            <person name="Woyke T."/>
        </authorList>
    </citation>
    <scope>NUCLEOTIDE SEQUENCE [LARGE SCALE GENOMIC DNA]</scope>
    <source>
        <strain evidence="3">DSM 45817 / CECT 9037 / EuI1c</strain>
    </source>
</reference>
<feature type="compositionally biased region" description="Basic and acidic residues" evidence="1">
    <location>
        <begin position="81"/>
        <end position="93"/>
    </location>
</feature>
<evidence type="ECO:0000256" key="1">
    <source>
        <dbReference type="SAM" id="MobiDB-lite"/>
    </source>
</evidence>
<organism evidence="2 3">
    <name type="scientific">Pseudofrankia inefficax (strain DSM 45817 / CECT 9037 / DDB 130130 / EuI1c)</name>
    <name type="common">Frankia inefficax</name>
    <dbReference type="NCBI Taxonomy" id="298654"/>
    <lineage>
        <taxon>Bacteria</taxon>
        <taxon>Bacillati</taxon>
        <taxon>Actinomycetota</taxon>
        <taxon>Actinomycetes</taxon>
        <taxon>Frankiales</taxon>
        <taxon>Frankiaceae</taxon>
        <taxon>Pseudofrankia</taxon>
    </lineage>
</organism>
<dbReference type="PANTHER" id="PTHR34853">
    <property type="match status" value="1"/>
</dbReference>
<dbReference type="EMBL" id="CP002299">
    <property type="protein sequence ID" value="ADP78127.1"/>
    <property type="molecule type" value="Genomic_DNA"/>
</dbReference>
<dbReference type="AlphaFoldDB" id="E3J289"/>
<protein>
    <submittedName>
        <fullName evidence="2">Secretory lipase</fullName>
    </submittedName>
</protein>
<dbReference type="Proteomes" id="UP000002484">
    <property type="component" value="Chromosome"/>
</dbReference>
<dbReference type="SUPFAM" id="SSF53474">
    <property type="entry name" value="alpha/beta-Hydrolases"/>
    <property type="match status" value="1"/>
</dbReference>
<name>E3J289_PSEI1</name>
<dbReference type="eggNOG" id="COG1073">
    <property type="taxonomic scope" value="Bacteria"/>
</dbReference>
<accession>E3J289</accession>
<gene>
    <name evidence="2" type="ordered locus">FraEuI1c_0039</name>
</gene>
<keyword evidence="3" id="KW-1185">Reference proteome</keyword>
<dbReference type="InParanoid" id="E3J289"/>
<dbReference type="KEGG" id="fri:FraEuI1c_0039"/>
<evidence type="ECO:0000313" key="3">
    <source>
        <dbReference type="Proteomes" id="UP000002484"/>
    </source>
</evidence>
<dbReference type="GO" id="GO:0004806">
    <property type="term" value="F:triacylglycerol lipase activity"/>
    <property type="evidence" value="ECO:0007669"/>
    <property type="project" value="InterPro"/>
</dbReference>
<dbReference type="InterPro" id="IPR029058">
    <property type="entry name" value="AB_hydrolase_fold"/>
</dbReference>
<dbReference type="ESTHER" id="frasu-e3j289">
    <property type="family name" value="Fungal-Bact_LIP"/>
</dbReference>
<feature type="region of interest" description="Disordered" evidence="1">
    <location>
        <begin position="63"/>
        <end position="95"/>
    </location>
</feature>
<dbReference type="InterPro" id="IPR005152">
    <property type="entry name" value="Lipase_secreted"/>
</dbReference>
<dbReference type="PANTHER" id="PTHR34853:SF1">
    <property type="entry name" value="LIPASE 5"/>
    <property type="match status" value="1"/>
</dbReference>
<dbReference type="Gene3D" id="3.40.50.1820">
    <property type="entry name" value="alpha/beta hydrolase"/>
    <property type="match status" value="2"/>
</dbReference>
<dbReference type="Pfam" id="PF03583">
    <property type="entry name" value="LIP"/>
    <property type="match status" value="1"/>
</dbReference>
<sequence length="508" mass="52076">MFFGVATRPRRTCNVWLVPVDVPLESPRIDGYVTGTPYCPASSPTGTSIGAFLLPGDCGSGRSAHRATAGAPGRRWSGAGLRRDPRETSRRQPGEYARSVVRRANLGASGRGRTCRLLACLVAALALAAPLAGCSAGSSAAPGGQMAQSLPPGAPGSLITATPVAGAPAGIAAWRVIYHTRDQNGADVAASGLVLSPAPGHGGAVPSGGRRVVAFGHGTTGVADACAPSLAQPPLTAVGNTFSLVQQGYVVAAADYIGLGTPGDHAIYVATPAAQALLDVVRAARALPAAHAGSEVIIWGYSQGGQAALAAGVMTDGYAPELKVRGVVAMAPLADLPRSLASLRDENDTGVAYILMAAYGVSVAYPGVNLAADLTTQGKRLLSILQHKCAVDLVTASTGLTDAQVFLRDPLTIEPFVSRFAAQRKAVIGAMPPLLLLQGDADNVIRQPITDGVVRDLCAAGTAVDYHRYPVAGHSTVFSTSSRDMYTWIANRFRADPAPMHSICGPAL</sequence>
<dbReference type="STRING" id="298654.FraEuI1c_0039"/>
<evidence type="ECO:0000313" key="2">
    <source>
        <dbReference type="EMBL" id="ADP78127.1"/>
    </source>
</evidence>